<keyword evidence="1" id="KW-0862">Zinc</keyword>
<keyword evidence="6" id="KW-1185">Reference proteome</keyword>
<comment type="function">
    <text evidence="1">Putative transcription activator involved in regulating light control of development.</text>
</comment>
<protein>
    <recommendedName>
        <fullName evidence="1">Protein FAR1-RELATED SEQUENCE</fullName>
    </recommendedName>
</protein>
<evidence type="ECO:0000259" key="3">
    <source>
        <dbReference type="Pfam" id="PF03101"/>
    </source>
</evidence>
<evidence type="ECO:0000313" key="5">
    <source>
        <dbReference type="EMBL" id="CAM0150130.1"/>
    </source>
</evidence>
<reference evidence="5" key="1">
    <citation type="submission" date="2024-10" db="EMBL/GenBank/DDBJ databases">
        <authorList>
            <person name="Ryan C."/>
        </authorList>
    </citation>
    <scope>NUCLEOTIDE SEQUENCE [LARGE SCALE GENOMIC DNA]</scope>
</reference>
<accession>A0ABC9H838</accession>
<dbReference type="PANTHER" id="PTHR31669">
    <property type="entry name" value="PROTEIN FAR1-RELATED SEQUENCE 10-RELATED"/>
    <property type="match status" value="1"/>
</dbReference>
<dbReference type="AlphaFoldDB" id="A0ABC9H838"/>
<evidence type="ECO:0000259" key="4">
    <source>
        <dbReference type="Pfam" id="PF10551"/>
    </source>
</evidence>
<dbReference type="GO" id="GO:0008270">
    <property type="term" value="F:zinc ion binding"/>
    <property type="evidence" value="ECO:0007669"/>
    <property type="project" value="UniProtKB-UniRule"/>
</dbReference>
<evidence type="ECO:0000256" key="2">
    <source>
        <dbReference type="SAM" id="MobiDB-lite"/>
    </source>
</evidence>
<dbReference type="EMBL" id="CAXIPR030002840">
    <property type="protein sequence ID" value="CAM0150130.1"/>
    <property type="molecule type" value="Genomic_DNA"/>
</dbReference>
<keyword evidence="1" id="KW-0479">Metal-binding</keyword>
<evidence type="ECO:0000313" key="6">
    <source>
        <dbReference type="Proteomes" id="UP001497457"/>
    </source>
</evidence>
<comment type="caution">
    <text evidence="5">The sequence shown here is derived from an EMBL/GenBank/DDBJ whole genome shotgun (WGS) entry which is preliminary data.</text>
</comment>
<comment type="similarity">
    <text evidence="1">Belongs to the FHY3/FAR1 family.</text>
</comment>
<keyword evidence="1" id="KW-0863">Zinc-finger</keyword>
<dbReference type="GO" id="GO:0005634">
    <property type="term" value="C:nucleus"/>
    <property type="evidence" value="ECO:0007669"/>
    <property type="project" value="UniProtKB-SubCell"/>
</dbReference>
<dbReference type="InterPro" id="IPR031052">
    <property type="entry name" value="FHY3/FAR1"/>
</dbReference>
<feature type="domain" description="FAR1" evidence="3">
    <location>
        <begin position="36"/>
        <end position="119"/>
    </location>
</feature>
<dbReference type="PANTHER" id="PTHR31669:SF217">
    <property type="entry name" value="PROTEIN FAR1-RELATED SEQUENCE"/>
    <property type="match status" value="1"/>
</dbReference>
<organism evidence="5 6">
    <name type="scientific">Urochloa decumbens</name>
    <dbReference type="NCBI Taxonomy" id="240449"/>
    <lineage>
        <taxon>Eukaryota</taxon>
        <taxon>Viridiplantae</taxon>
        <taxon>Streptophyta</taxon>
        <taxon>Embryophyta</taxon>
        <taxon>Tracheophyta</taxon>
        <taxon>Spermatophyta</taxon>
        <taxon>Magnoliopsida</taxon>
        <taxon>Liliopsida</taxon>
        <taxon>Poales</taxon>
        <taxon>Poaceae</taxon>
        <taxon>PACMAD clade</taxon>
        <taxon>Panicoideae</taxon>
        <taxon>Panicodae</taxon>
        <taxon>Paniceae</taxon>
        <taxon>Melinidinae</taxon>
        <taxon>Urochloa</taxon>
    </lineage>
</organism>
<dbReference type="InterPro" id="IPR018289">
    <property type="entry name" value="MULE_transposase_dom"/>
</dbReference>
<sequence length="677" mass="78637">MATPDPDRTYMHDPLIPETIVPNEEQRFASRDEAEKFFNLYACTAGFDVRITKTRKTLRELSCNKQGHHEFYKPDEDRVREKMSGRCECKAFVKIKWNQKKDYWFFERVRLEHNHQLNPSPSVKQFLRTQKNKDPIVMEIVDQMHRCDASHNTTVNVLSEIFRGRQNFTFNEMDLKNRKAAAAREERENDIPKLLEFFKEMKAQNEYFYYEVQVDKQNVIKNVFWSHASQRAEYRDFGDVVTFDTTYKTNMYSMPLALFVGSNHQLQNVVFGQALLQDEQANTFEWLFKAFQDCMSGSRDPRCILTDQDSSMAAAIKKVFKKTQHRLCRWHMLKKYKAELKKLYKLHEGLKIKLLTVINHPLTPTEFESAWNELVDEYGLREDDTINGLWNSRKLWVAAYLKPLYCGRMTSTQRSESVNQMIKNSGFTGHMTCMSKFARRMLDFIQHTNHTAAGETHWSQAGNLRLTLQPFDGHLSRVYTRAVYKNYRETYMYSTAFRIDPHPSEVDVYLLDNIPSDYIMKRYTRGARSVVTWDRHDIVSTELGCESDQYKTRKLVQLAMTAIGACRKTSIGFGRGCEQLIALAEWAETIAADTGPSNVGDCASAQDMTCQTGSVHRRKQEQKVESEAGNKLLMMNQNPENASKKRGASGSLRGKMGRKRGRPPTARQLEEEFDDVA</sequence>
<keyword evidence="1" id="KW-0539">Nucleus</keyword>
<dbReference type="Pfam" id="PF10551">
    <property type="entry name" value="MULE"/>
    <property type="match status" value="1"/>
</dbReference>
<evidence type="ECO:0000256" key="1">
    <source>
        <dbReference type="RuleBase" id="RU367018"/>
    </source>
</evidence>
<dbReference type="GO" id="GO:0006355">
    <property type="term" value="P:regulation of DNA-templated transcription"/>
    <property type="evidence" value="ECO:0007669"/>
    <property type="project" value="UniProtKB-UniRule"/>
</dbReference>
<comment type="subcellular location">
    <subcellularLocation>
        <location evidence="1">Nucleus</location>
    </subcellularLocation>
</comment>
<gene>
    <name evidence="5" type="ORF">URODEC1_LOCUS123243</name>
</gene>
<name>A0ABC9H838_9POAL</name>
<proteinExistence type="inferred from homology"/>
<dbReference type="Proteomes" id="UP001497457">
    <property type="component" value="Unassembled WGS sequence"/>
</dbReference>
<feature type="domain" description="MULE transposase" evidence="4">
    <location>
        <begin position="240"/>
        <end position="335"/>
    </location>
</feature>
<feature type="region of interest" description="Disordered" evidence="2">
    <location>
        <begin position="613"/>
        <end position="677"/>
    </location>
</feature>
<dbReference type="InterPro" id="IPR004330">
    <property type="entry name" value="FAR1_DNA_bnd_dom"/>
</dbReference>
<dbReference type="Pfam" id="PF03101">
    <property type="entry name" value="FAR1"/>
    <property type="match status" value="1"/>
</dbReference>